<dbReference type="Gene3D" id="1.10.10.10">
    <property type="entry name" value="Winged helix-like DNA-binding domain superfamily/Winged helix DNA-binding domain"/>
    <property type="match status" value="1"/>
</dbReference>
<dbReference type="Gene3D" id="1.20.120.530">
    <property type="entry name" value="GntR ligand-binding domain-like"/>
    <property type="match status" value="1"/>
</dbReference>
<evidence type="ECO:0000313" key="5">
    <source>
        <dbReference type="EMBL" id="RBL98897.1"/>
    </source>
</evidence>
<dbReference type="SUPFAM" id="SSF46785">
    <property type="entry name" value="Winged helix' DNA-binding domain"/>
    <property type="match status" value="1"/>
</dbReference>
<dbReference type="InterPro" id="IPR000524">
    <property type="entry name" value="Tscrpt_reg_HTH_GntR"/>
</dbReference>
<dbReference type="EMBL" id="POAF01000011">
    <property type="protein sequence ID" value="RBL98897.1"/>
    <property type="molecule type" value="Genomic_DNA"/>
</dbReference>
<dbReference type="SMART" id="SM00345">
    <property type="entry name" value="HTH_GNTR"/>
    <property type="match status" value="1"/>
</dbReference>
<dbReference type="PANTHER" id="PTHR43537:SF45">
    <property type="entry name" value="GNTR FAMILY REGULATORY PROTEIN"/>
    <property type="match status" value="1"/>
</dbReference>
<dbReference type="GO" id="GO:0003677">
    <property type="term" value="F:DNA binding"/>
    <property type="evidence" value="ECO:0007669"/>
    <property type="project" value="UniProtKB-KW"/>
</dbReference>
<dbReference type="Pfam" id="PF07729">
    <property type="entry name" value="FCD"/>
    <property type="match status" value="1"/>
</dbReference>
<comment type="caution">
    <text evidence="5">The sequence shown here is derived from an EMBL/GenBank/DDBJ whole genome shotgun (WGS) entry which is preliminary data.</text>
</comment>
<accession>A0A365Y8G3</accession>
<dbReference type="CDD" id="cd07377">
    <property type="entry name" value="WHTH_GntR"/>
    <property type="match status" value="1"/>
</dbReference>
<evidence type="ECO:0000259" key="4">
    <source>
        <dbReference type="PROSITE" id="PS50949"/>
    </source>
</evidence>
<gene>
    <name evidence="5" type="ORF">C1H84_16795</name>
</gene>
<dbReference type="GO" id="GO:0003700">
    <property type="term" value="F:DNA-binding transcription factor activity"/>
    <property type="evidence" value="ECO:0007669"/>
    <property type="project" value="InterPro"/>
</dbReference>
<dbReference type="InterPro" id="IPR036388">
    <property type="entry name" value="WH-like_DNA-bd_sf"/>
</dbReference>
<keyword evidence="3" id="KW-0804">Transcription</keyword>
<evidence type="ECO:0000256" key="3">
    <source>
        <dbReference type="ARBA" id="ARBA00023163"/>
    </source>
</evidence>
<dbReference type="AlphaFoldDB" id="A0A365Y8G3"/>
<organism evidence="5 6">
    <name type="scientific">Glutamicibacter soli</name>
    <dbReference type="NCBI Taxonomy" id="453836"/>
    <lineage>
        <taxon>Bacteria</taxon>
        <taxon>Bacillati</taxon>
        <taxon>Actinomycetota</taxon>
        <taxon>Actinomycetes</taxon>
        <taxon>Micrococcales</taxon>
        <taxon>Micrococcaceae</taxon>
        <taxon>Glutamicibacter</taxon>
    </lineage>
</organism>
<protein>
    <submittedName>
        <fullName evidence="5">GntR family transcriptional regulator</fullName>
    </submittedName>
</protein>
<sequence length="220" mass="24047">MATGAHDARPLAVRVHERIATEIVDGTLRPGAALVQEQVAAQYGVSRTPVRDALAQVAMEGLATLVPGRGYVVNDLTTQDVSDVFQVRYHLEQLALTQAIGNHTPAQLVRLKALIDEFETVDASDAEEQFRLGKEFHIKLIEACPNAYLRETLAGIWDHPIQRRITRAYSLGPAHQAAVASEHRNILAGLTSGKIESIIRALGRCHDPGDIVEEALPTRQ</sequence>
<evidence type="ECO:0000256" key="2">
    <source>
        <dbReference type="ARBA" id="ARBA00023125"/>
    </source>
</evidence>
<reference evidence="5 6" key="1">
    <citation type="submission" date="2018-01" db="EMBL/GenBank/DDBJ databases">
        <title>Glutamicibacter soli strain NHPC-3 Whole genome sequence and assembly.</title>
        <authorList>
            <person name="Choudhury P."/>
            <person name="Gupta D."/>
            <person name="Sengupta K."/>
            <person name="Jawed A."/>
            <person name="Sultana N."/>
            <person name="Saha P."/>
        </authorList>
    </citation>
    <scope>NUCLEOTIDE SEQUENCE [LARGE SCALE GENOMIC DNA]</scope>
    <source>
        <strain evidence="5 6">NHPC-3</strain>
    </source>
</reference>
<dbReference type="SMART" id="SM00895">
    <property type="entry name" value="FCD"/>
    <property type="match status" value="1"/>
</dbReference>
<dbReference type="PANTHER" id="PTHR43537">
    <property type="entry name" value="TRANSCRIPTIONAL REGULATOR, GNTR FAMILY"/>
    <property type="match status" value="1"/>
</dbReference>
<dbReference type="SUPFAM" id="SSF48008">
    <property type="entry name" value="GntR ligand-binding domain-like"/>
    <property type="match status" value="1"/>
</dbReference>
<name>A0A365Y8G3_9MICC</name>
<evidence type="ECO:0000313" key="6">
    <source>
        <dbReference type="Proteomes" id="UP000252167"/>
    </source>
</evidence>
<feature type="domain" description="HTH gntR-type" evidence="4">
    <location>
        <begin position="9"/>
        <end position="76"/>
    </location>
</feature>
<proteinExistence type="predicted"/>
<keyword evidence="1" id="KW-0805">Transcription regulation</keyword>
<keyword evidence="6" id="KW-1185">Reference proteome</keyword>
<dbReference type="Proteomes" id="UP000252167">
    <property type="component" value="Unassembled WGS sequence"/>
</dbReference>
<dbReference type="RefSeq" id="WP_113608049.1">
    <property type="nucleotide sequence ID" value="NZ_POAF01000011.1"/>
</dbReference>
<dbReference type="PROSITE" id="PS50949">
    <property type="entry name" value="HTH_GNTR"/>
    <property type="match status" value="1"/>
</dbReference>
<dbReference type="InterPro" id="IPR011711">
    <property type="entry name" value="GntR_C"/>
</dbReference>
<evidence type="ECO:0000256" key="1">
    <source>
        <dbReference type="ARBA" id="ARBA00023015"/>
    </source>
</evidence>
<keyword evidence="2" id="KW-0238">DNA-binding</keyword>
<dbReference type="Pfam" id="PF00392">
    <property type="entry name" value="GntR"/>
    <property type="match status" value="1"/>
</dbReference>
<dbReference type="InterPro" id="IPR036390">
    <property type="entry name" value="WH_DNA-bd_sf"/>
</dbReference>
<dbReference type="InterPro" id="IPR008920">
    <property type="entry name" value="TF_FadR/GntR_C"/>
</dbReference>